<sequence length="1140" mass="126875">MTQPTFLRDIKDLVRILGDDLYDQFADPAEPVELRTAYTDAVTTGRTSTSWTDWREDQLDQIVTGWVLGTVCVRYAEDNDLISTTAPVGDDRDWWLSRFENLAAGLAVAPAAITPGHLPILSKRAAQRLTTFWQRWDQQNSSGYVCSDPALGTQLLGELYQDLSERARARYSLLQTPSFIERFILDLTLEPAIERFDLDEITVLDPVCGSGTFLLGAFHRLLARWSEITPGMPAAERVRRALASIHGVDINRNAVLITRFRLLVASRAAAGTIPTTPWPLHVAAGDALLGSGDDLDQHPELLKAGRYHVVVGNPPYVTVRDKVLDARYRERYDACTGKYSLTVPFIQLCFQLARAGDGEQAGYVGLLTSNSFTKREFGRRLIEDFLATRVTLTQVVDTSGAFIPGHGAPTLILTGRNRPGRDSDSILVVAGLHGEPAAPSDPSQGLVWRSIVDHARGPGRADRWTESTARTRDSLRSFPWSLAANRSADVMRSITSSLQLGNLAPRIGYLANTGADDVFTAPPCVWSRLNVESEYVVGVLTGSDVRDWTAKPSKSGFFPYHTNLSTIDINEVPGHHHRLWPFRTMLGNRSYFSDRTFISGGRAWYDWHSVTGAPEQRHRRITFAWVATHPHFAVLDADLTLPSAPVVELAPDTPSKQLYDLVALLNSSTVCFWLKQVSNRKGVSSIHQTPGTQGEPWEDTYEYTPARLRELPLPADRCTRYGEDLAYLAVQLAESTPAAVIAAGAPTAERLAAGREQWEQTRARMIALAEEQDWEVYHRYGLLPDSALAASPSLIPLLQLGERAFEIALARGVAATADNSTQWFARHGSHPTTDLPAHWRDEYRELVNARINAIEADPRLAVLERPENKRRWTTAPWDSMQAEALREWLLDKGESAISQPDSPQSGARARPRTVGWLADVLRSDPFAVEAAGLYAPDRDLVDVLQELVADEHVPCVAALRYKESGLAKRVDWESVWELQRLEDAARATGNHRHANQIRGEITVPAKYIQSDFLKPSYWRLRGKSDVPQERFVSYPVSSKQRQDLLLGWAGWSHAEQAQVLTDLVERHIAAATPDRETLVALLAALCEIQPWTGQSISLSPAASPPAPLDGWLNRLHLTTDDLARWRPQPPRRGRPRKQST</sequence>
<dbReference type="InterPro" id="IPR050953">
    <property type="entry name" value="N4_N6_ade-DNA_methylase"/>
</dbReference>
<dbReference type="PANTHER" id="PTHR33841:SF1">
    <property type="entry name" value="DNA METHYLTRANSFERASE A"/>
    <property type="match status" value="1"/>
</dbReference>
<evidence type="ECO:0000313" key="9">
    <source>
        <dbReference type="Proteomes" id="UP001059617"/>
    </source>
</evidence>
<comment type="catalytic activity">
    <reaction evidence="5">
        <text>a 2'-deoxyadenosine in DNA + S-adenosyl-L-methionine = an N(6)-methyl-2'-deoxyadenosine in DNA + S-adenosyl-L-homocysteine + H(+)</text>
        <dbReference type="Rhea" id="RHEA:15197"/>
        <dbReference type="Rhea" id="RHEA-COMP:12418"/>
        <dbReference type="Rhea" id="RHEA-COMP:12419"/>
        <dbReference type="ChEBI" id="CHEBI:15378"/>
        <dbReference type="ChEBI" id="CHEBI:57856"/>
        <dbReference type="ChEBI" id="CHEBI:59789"/>
        <dbReference type="ChEBI" id="CHEBI:90615"/>
        <dbReference type="ChEBI" id="CHEBI:90616"/>
        <dbReference type="EC" id="2.1.1.72"/>
    </reaction>
</comment>
<dbReference type="Pfam" id="PF07669">
    <property type="entry name" value="Eco57I"/>
    <property type="match status" value="1"/>
</dbReference>
<dbReference type="Proteomes" id="UP001059617">
    <property type="component" value="Chromosome"/>
</dbReference>
<evidence type="ECO:0000259" key="7">
    <source>
        <dbReference type="Pfam" id="PF22654"/>
    </source>
</evidence>
<dbReference type="EMBL" id="CP073720">
    <property type="protein sequence ID" value="UWP82200.1"/>
    <property type="molecule type" value="Genomic_DNA"/>
</dbReference>
<dbReference type="PRINTS" id="PR00507">
    <property type="entry name" value="N12N6MTFRASE"/>
</dbReference>
<evidence type="ECO:0000256" key="4">
    <source>
        <dbReference type="ARBA" id="ARBA00022691"/>
    </source>
</evidence>
<gene>
    <name evidence="8" type="primary">pglX</name>
    <name evidence="8" type="ORF">Dfulv_45260</name>
</gene>
<name>A0ABY5VYB4_9ACTN</name>
<dbReference type="PANTHER" id="PTHR33841">
    <property type="entry name" value="DNA METHYLTRANSFERASE YEEA-RELATED"/>
    <property type="match status" value="1"/>
</dbReference>
<keyword evidence="2 8" id="KW-0489">Methyltransferase</keyword>
<dbReference type="GO" id="GO:0032259">
    <property type="term" value="P:methylation"/>
    <property type="evidence" value="ECO:0007669"/>
    <property type="project" value="UniProtKB-KW"/>
</dbReference>
<dbReference type="SUPFAM" id="SSF53335">
    <property type="entry name" value="S-adenosyl-L-methionine-dependent methyltransferases"/>
    <property type="match status" value="1"/>
</dbReference>
<dbReference type="InterPro" id="IPR029063">
    <property type="entry name" value="SAM-dependent_MTases_sf"/>
</dbReference>
<dbReference type="Pfam" id="PF22654">
    <property type="entry name" value="DUF7008"/>
    <property type="match status" value="1"/>
</dbReference>
<dbReference type="InterPro" id="IPR054277">
    <property type="entry name" value="DUF7008"/>
</dbReference>
<evidence type="ECO:0000256" key="1">
    <source>
        <dbReference type="ARBA" id="ARBA00011900"/>
    </source>
</evidence>
<dbReference type="InterPro" id="IPR002052">
    <property type="entry name" value="DNA_methylase_N6_adenine_CS"/>
</dbReference>
<proteinExistence type="predicted"/>
<feature type="domain" description="DUF7008" evidence="7">
    <location>
        <begin position="765"/>
        <end position="1135"/>
    </location>
</feature>
<dbReference type="GO" id="GO:0009007">
    <property type="term" value="F:site-specific DNA-methyltransferase (adenine-specific) activity"/>
    <property type="evidence" value="ECO:0007669"/>
    <property type="project" value="UniProtKB-EC"/>
</dbReference>
<evidence type="ECO:0000256" key="3">
    <source>
        <dbReference type="ARBA" id="ARBA00022679"/>
    </source>
</evidence>
<evidence type="ECO:0000256" key="2">
    <source>
        <dbReference type="ARBA" id="ARBA00022603"/>
    </source>
</evidence>
<dbReference type="PROSITE" id="PS00092">
    <property type="entry name" value="N6_MTASE"/>
    <property type="match status" value="1"/>
</dbReference>
<evidence type="ECO:0000313" key="8">
    <source>
        <dbReference type="EMBL" id="UWP82200.1"/>
    </source>
</evidence>
<feature type="domain" description="Type II methyltransferase M.TaqI-like" evidence="6">
    <location>
        <begin position="244"/>
        <end position="399"/>
    </location>
</feature>
<keyword evidence="3 8" id="KW-0808">Transferase</keyword>
<accession>A0ABY5VYB4</accession>
<reference evidence="8" key="2">
    <citation type="submission" date="2022-09" db="EMBL/GenBank/DDBJ databases">
        <title>Biosynthetic gene clusters of Dactylosporangioum fulvum.</title>
        <authorList>
            <person name="Caradec T."/>
        </authorList>
    </citation>
    <scope>NUCLEOTIDE SEQUENCE</scope>
    <source>
        <strain evidence="8">NRRL B-16292</strain>
    </source>
</reference>
<dbReference type="RefSeq" id="WP_259859971.1">
    <property type="nucleotide sequence ID" value="NZ_BAAAST010000013.1"/>
</dbReference>
<keyword evidence="9" id="KW-1185">Reference proteome</keyword>
<reference evidence="8" key="1">
    <citation type="submission" date="2021-04" db="EMBL/GenBank/DDBJ databases">
        <authorList>
            <person name="Hartkoorn R.C."/>
            <person name="Beaudoing E."/>
            <person name="Hot D."/>
        </authorList>
    </citation>
    <scope>NUCLEOTIDE SEQUENCE</scope>
    <source>
        <strain evidence="8">NRRL B-16292</strain>
    </source>
</reference>
<organism evidence="8 9">
    <name type="scientific">Dactylosporangium fulvum</name>
    <dbReference type="NCBI Taxonomy" id="53359"/>
    <lineage>
        <taxon>Bacteria</taxon>
        <taxon>Bacillati</taxon>
        <taxon>Actinomycetota</taxon>
        <taxon>Actinomycetes</taxon>
        <taxon>Micromonosporales</taxon>
        <taxon>Micromonosporaceae</taxon>
        <taxon>Dactylosporangium</taxon>
    </lineage>
</organism>
<evidence type="ECO:0000256" key="5">
    <source>
        <dbReference type="ARBA" id="ARBA00047942"/>
    </source>
</evidence>
<dbReference type="NCBIfam" id="NF033451">
    <property type="entry name" value="BREX_2_MTaseX"/>
    <property type="match status" value="1"/>
</dbReference>
<dbReference type="EC" id="2.1.1.72" evidence="1"/>
<keyword evidence="4" id="KW-0949">S-adenosyl-L-methionine</keyword>
<dbReference type="Gene3D" id="3.40.50.150">
    <property type="entry name" value="Vaccinia Virus protein VP39"/>
    <property type="match status" value="1"/>
</dbReference>
<dbReference type="InterPro" id="IPR011639">
    <property type="entry name" value="MethylTrfase_TaqI-like_dom"/>
</dbReference>
<evidence type="ECO:0000259" key="6">
    <source>
        <dbReference type="Pfam" id="PF07669"/>
    </source>
</evidence>
<protein>
    <recommendedName>
        <fullName evidence="1">site-specific DNA-methyltransferase (adenine-specific)</fullName>
        <ecNumber evidence="1">2.1.1.72</ecNumber>
    </recommendedName>
</protein>